<sequence length="102" mass="11068">IRLWDIAARRTMQQFPGHRGAVRGLAVSTDGEWLTSCGDDCIVRLWEIPAAGIGESIGGSENVQQPAATYVGKNSFRAVDHQWDSNVFATAGAQVDIWGPQQ</sequence>
<evidence type="ECO:0000256" key="3">
    <source>
        <dbReference type="PROSITE-ProRule" id="PRU00221"/>
    </source>
</evidence>
<dbReference type="PROSITE" id="PS00678">
    <property type="entry name" value="WD_REPEATS_1"/>
    <property type="match status" value="1"/>
</dbReference>
<accession>A0AA38BYF1</accession>
<evidence type="ECO:0000256" key="2">
    <source>
        <dbReference type="ARBA" id="ARBA00022737"/>
    </source>
</evidence>
<dbReference type="Proteomes" id="UP000824469">
    <property type="component" value="Unassembled WGS sequence"/>
</dbReference>
<protein>
    <submittedName>
        <fullName evidence="4">Uncharacterized protein</fullName>
    </submittedName>
</protein>
<evidence type="ECO:0000256" key="1">
    <source>
        <dbReference type="ARBA" id="ARBA00022574"/>
    </source>
</evidence>
<dbReference type="GO" id="GO:0032040">
    <property type="term" value="C:small-subunit processome"/>
    <property type="evidence" value="ECO:0007669"/>
    <property type="project" value="TreeGrafter"/>
</dbReference>
<keyword evidence="1 3" id="KW-0853">WD repeat</keyword>
<dbReference type="Gene3D" id="2.130.10.10">
    <property type="entry name" value="YVTN repeat-like/Quinoprotein amine dehydrogenase"/>
    <property type="match status" value="1"/>
</dbReference>
<comment type="caution">
    <text evidence="4">The sequence shown here is derived from an EMBL/GenBank/DDBJ whole genome shotgun (WGS) entry which is preliminary data.</text>
</comment>
<dbReference type="AlphaFoldDB" id="A0AA38BYF1"/>
<dbReference type="InterPro" id="IPR051733">
    <property type="entry name" value="WD_repeat_DCAF13/WDSOF1"/>
</dbReference>
<dbReference type="PROSITE" id="PS50294">
    <property type="entry name" value="WD_REPEATS_REGION"/>
    <property type="match status" value="1"/>
</dbReference>
<gene>
    <name evidence="4" type="ORF">KI387_034804</name>
</gene>
<name>A0AA38BYF1_TAXCH</name>
<dbReference type="PROSITE" id="PS50082">
    <property type="entry name" value="WD_REPEATS_2"/>
    <property type="match status" value="1"/>
</dbReference>
<evidence type="ECO:0000313" key="5">
    <source>
        <dbReference type="Proteomes" id="UP000824469"/>
    </source>
</evidence>
<keyword evidence="5" id="KW-1185">Reference proteome</keyword>
<feature type="repeat" description="WD" evidence="3">
    <location>
        <begin position="15"/>
        <end position="48"/>
    </location>
</feature>
<reference evidence="4 5" key="1">
    <citation type="journal article" date="2021" name="Nat. Plants">
        <title>The Taxus genome provides insights into paclitaxel biosynthesis.</title>
        <authorList>
            <person name="Xiong X."/>
            <person name="Gou J."/>
            <person name="Liao Q."/>
            <person name="Li Y."/>
            <person name="Zhou Q."/>
            <person name="Bi G."/>
            <person name="Li C."/>
            <person name="Du R."/>
            <person name="Wang X."/>
            <person name="Sun T."/>
            <person name="Guo L."/>
            <person name="Liang H."/>
            <person name="Lu P."/>
            <person name="Wu Y."/>
            <person name="Zhang Z."/>
            <person name="Ro D.K."/>
            <person name="Shang Y."/>
            <person name="Huang S."/>
            <person name="Yan J."/>
        </authorList>
    </citation>
    <scope>NUCLEOTIDE SEQUENCE [LARGE SCALE GENOMIC DNA]</scope>
    <source>
        <strain evidence="4">Ta-2019</strain>
    </source>
</reference>
<dbReference type="InterPro" id="IPR001680">
    <property type="entry name" value="WD40_rpt"/>
</dbReference>
<dbReference type="InterPro" id="IPR015943">
    <property type="entry name" value="WD40/YVTN_repeat-like_dom_sf"/>
</dbReference>
<dbReference type="SMART" id="SM00320">
    <property type="entry name" value="WD40"/>
    <property type="match status" value="1"/>
</dbReference>
<dbReference type="Pfam" id="PF00400">
    <property type="entry name" value="WD40"/>
    <property type="match status" value="1"/>
</dbReference>
<dbReference type="EMBL" id="JAHRHJ020003813">
    <property type="protein sequence ID" value="KAH9290687.1"/>
    <property type="molecule type" value="Genomic_DNA"/>
</dbReference>
<keyword evidence="2" id="KW-0677">Repeat</keyword>
<dbReference type="PANTHER" id="PTHR22851">
    <property type="entry name" value="U3 SMALL NUCLEOLAR RNA U3 SNORNA ASSOCIATED PROTEIN"/>
    <property type="match status" value="1"/>
</dbReference>
<feature type="non-terminal residue" evidence="4">
    <location>
        <position position="102"/>
    </location>
</feature>
<dbReference type="InterPro" id="IPR019775">
    <property type="entry name" value="WD40_repeat_CS"/>
</dbReference>
<evidence type="ECO:0000313" key="4">
    <source>
        <dbReference type="EMBL" id="KAH9290687.1"/>
    </source>
</evidence>
<proteinExistence type="predicted"/>
<dbReference type="InterPro" id="IPR036322">
    <property type="entry name" value="WD40_repeat_dom_sf"/>
</dbReference>
<dbReference type="GO" id="GO:0000462">
    <property type="term" value="P:maturation of SSU-rRNA from tricistronic rRNA transcript (SSU-rRNA, 5.8S rRNA, LSU-rRNA)"/>
    <property type="evidence" value="ECO:0007669"/>
    <property type="project" value="TreeGrafter"/>
</dbReference>
<dbReference type="SUPFAM" id="SSF50978">
    <property type="entry name" value="WD40 repeat-like"/>
    <property type="match status" value="1"/>
</dbReference>
<organism evidence="4 5">
    <name type="scientific">Taxus chinensis</name>
    <name type="common">Chinese yew</name>
    <name type="synonym">Taxus wallichiana var. chinensis</name>
    <dbReference type="NCBI Taxonomy" id="29808"/>
    <lineage>
        <taxon>Eukaryota</taxon>
        <taxon>Viridiplantae</taxon>
        <taxon>Streptophyta</taxon>
        <taxon>Embryophyta</taxon>
        <taxon>Tracheophyta</taxon>
        <taxon>Spermatophyta</taxon>
        <taxon>Pinopsida</taxon>
        <taxon>Pinidae</taxon>
        <taxon>Conifers II</taxon>
        <taxon>Cupressales</taxon>
        <taxon>Taxaceae</taxon>
        <taxon>Taxus</taxon>
    </lineage>
</organism>
<dbReference type="PANTHER" id="PTHR22851:SF0">
    <property type="entry name" value="DDB1- AND CUL4-ASSOCIATED FACTOR 13"/>
    <property type="match status" value="1"/>
</dbReference>
<feature type="non-terminal residue" evidence="4">
    <location>
        <position position="1"/>
    </location>
</feature>